<keyword evidence="5 8" id="KW-1133">Transmembrane helix</keyword>
<reference evidence="10 11" key="1">
    <citation type="journal article" date="2018" name="IMA Fungus">
        <title>IMA Genome-F 9: Draft genome sequence of Annulohypoxylon stygium, Aspergillus mulundensis, Berkeleyomyces basicola (syn. Thielaviopsis basicola), Ceratocystis smalleyi, two Cercospora beticola strains, Coleophoma cylindrospora, Fusarium fracticaudum, Phialophora cf. hyalina, and Morchella septimelata.</title>
        <authorList>
            <person name="Wingfield B.D."/>
            <person name="Bills G.F."/>
            <person name="Dong Y."/>
            <person name="Huang W."/>
            <person name="Nel W.J."/>
            <person name="Swalarsk-Parry B.S."/>
            <person name="Vaghefi N."/>
            <person name="Wilken P.M."/>
            <person name="An Z."/>
            <person name="de Beer Z.W."/>
            <person name="De Vos L."/>
            <person name="Chen L."/>
            <person name="Duong T.A."/>
            <person name="Gao Y."/>
            <person name="Hammerbacher A."/>
            <person name="Kikkert J.R."/>
            <person name="Li Y."/>
            <person name="Li H."/>
            <person name="Li K."/>
            <person name="Li Q."/>
            <person name="Liu X."/>
            <person name="Ma X."/>
            <person name="Naidoo K."/>
            <person name="Pethybridge S.J."/>
            <person name="Sun J."/>
            <person name="Steenkamp E.T."/>
            <person name="van der Nest M.A."/>
            <person name="van Wyk S."/>
            <person name="Wingfield M.J."/>
            <person name="Xiong C."/>
            <person name="Yue Q."/>
            <person name="Zhang X."/>
        </authorList>
    </citation>
    <scope>NUCLEOTIDE SEQUENCE [LARGE SCALE GENOMIC DNA]</scope>
    <source>
        <strain evidence="10 11">BP5796</strain>
    </source>
</reference>
<feature type="transmembrane region" description="Helical" evidence="8">
    <location>
        <begin position="181"/>
        <end position="201"/>
    </location>
</feature>
<feature type="transmembrane region" description="Helical" evidence="8">
    <location>
        <begin position="54"/>
        <end position="75"/>
    </location>
</feature>
<dbReference type="OrthoDB" id="5667at2759"/>
<dbReference type="SUPFAM" id="SSF103473">
    <property type="entry name" value="MFS general substrate transporter"/>
    <property type="match status" value="1"/>
</dbReference>
<feature type="transmembrane region" description="Helical" evidence="8">
    <location>
        <begin position="149"/>
        <end position="169"/>
    </location>
</feature>
<feature type="region of interest" description="Disordered" evidence="7">
    <location>
        <begin position="1"/>
        <end position="42"/>
    </location>
</feature>
<dbReference type="InterPro" id="IPR050327">
    <property type="entry name" value="Proton-linked_MCT"/>
</dbReference>
<feature type="compositionally biased region" description="Low complexity" evidence="7">
    <location>
        <begin position="11"/>
        <end position="24"/>
    </location>
</feature>
<feature type="transmembrane region" description="Helical" evidence="8">
    <location>
        <begin position="124"/>
        <end position="143"/>
    </location>
</feature>
<dbReference type="CDD" id="cd17352">
    <property type="entry name" value="MFS_MCT_SLC16"/>
    <property type="match status" value="1"/>
</dbReference>
<evidence type="ECO:0000256" key="8">
    <source>
        <dbReference type="SAM" id="Phobius"/>
    </source>
</evidence>
<keyword evidence="4 8" id="KW-0812">Transmembrane</keyword>
<dbReference type="EMBL" id="PDLN01000011">
    <property type="protein sequence ID" value="RDW71756.1"/>
    <property type="molecule type" value="Genomic_DNA"/>
</dbReference>
<comment type="similarity">
    <text evidence="2">Belongs to the major facilitator superfamily. Monocarboxylate porter (TC 2.A.1.13) family.</text>
</comment>
<keyword evidence="6 8" id="KW-0472">Membrane</keyword>
<feature type="transmembrane region" description="Helical" evidence="8">
    <location>
        <begin position="213"/>
        <end position="236"/>
    </location>
</feature>
<evidence type="ECO:0000313" key="11">
    <source>
        <dbReference type="Proteomes" id="UP000256328"/>
    </source>
</evidence>
<dbReference type="GO" id="GO:0016020">
    <property type="term" value="C:membrane"/>
    <property type="evidence" value="ECO:0007669"/>
    <property type="project" value="UniProtKB-SubCell"/>
</dbReference>
<evidence type="ECO:0000256" key="4">
    <source>
        <dbReference type="ARBA" id="ARBA00022692"/>
    </source>
</evidence>
<dbReference type="InterPro" id="IPR036259">
    <property type="entry name" value="MFS_trans_sf"/>
</dbReference>
<evidence type="ECO:0000256" key="1">
    <source>
        <dbReference type="ARBA" id="ARBA00004141"/>
    </source>
</evidence>
<dbReference type="PANTHER" id="PTHR11360:SF224">
    <property type="entry name" value="MAJOR FACILITATOR SUPERFAMILY (MFS) PROFILE DOMAIN-CONTAINING PROTEIN-RELATED"/>
    <property type="match status" value="1"/>
</dbReference>
<dbReference type="AlphaFoldDB" id="A0A3D8RCT0"/>
<dbReference type="Pfam" id="PF07690">
    <property type="entry name" value="MFS_1"/>
    <property type="match status" value="1"/>
</dbReference>
<keyword evidence="11" id="KW-1185">Reference proteome</keyword>
<feature type="transmembrane region" description="Helical" evidence="8">
    <location>
        <begin position="323"/>
        <end position="342"/>
    </location>
</feature>
<feature type="transmembrane region" description="Helical" evidence="8">
    <location>
        <begin position="383"/>
        <end position="405"/>
    </location>
</feature>
<organism evidence="10 11">
    <name type="scientific">Coleophoma crateriformis</name>
    <dbReference type="NCBI Taxonomy" id="565419"/>
    <lineage>
        <taxon>Eukaryota</taxon>
        <taxon>Fungi</taxon>
        <taxon>Dikarya</taxon>
        <taxon>Ascomycota</taxon>
        <taxon>Pezizomycotina</taxon>
        <taxon>Leotiomycetes</taxon>
        <taxon>Helotiales</taxon>
        <taxon>Dermateaceae</taxon>
        <taxon>Coleophoma</taxon>
    </lineage>
</organism>
<feature type="domain" description="Major facilitator superfamily (MFS) profile" evidence="9">
    <location>
        <begin position="53"/>
        <end position="437"/>
    </location>
</feature>
<evidence type="ECO:0000256" key="6">
    <source>
        <dbReference type="ARBA" id="ARBA00023136"/>
    </source>
</evidence>
<accession>A0A3D8RCT0</accession>
<proteinExistence type="inferred from homology"/>
<evidence type="ECO:0000256" key="2">
    <source>
        <dbReference type="ARBA" id="ARBA00006727"/>
    </source>
</evidence>
<evidence type="ECO:0000313" key="10">
    <source>
        <dbReference type="EMBL" id="RDW71756.1"/>
    </source>
</evidence>
<feature type="transmembrane region" description="Helical" evidence="8">
    <location>
        <begin position="95"/>
        <end position="117"/>
    </location>
</feature>
<dbReference type="PANTHER" id="PTHR11360">
    <property type="entry name" value="MONOCARBOXYLATE TRANSPORTER"/>
    <property type="match status" value="1"/>
</dbReference>
<feature type="transmembrane region" description="Helical" evidence="8">
    <location>
        <begin position="256"/>
        <end position="280"/>
    </location>
</feature>
<dbReference type="InterPro" id="IPR011701">
    <property type="entry name" value="MFS"/>
</dbReference>
<comment type="subcellular location">
    <subcellularLocation>
        <location evidence="1">Membrane</location>
        <topology evidence="1">Multi-pass membrane protein</topology>
    </subcellularLocation>
</comment>
<dbReference type="PROSITE" id="PS50850">
    <property type="entry name" value="MFS"/>
    <property type="match status" value="1"/>
</dbReference>
<sequence>MSNQVPEPHCGTAGTETSSTTTVTEKQDLEGASAPKSHAPAQWGADVPDGGRQAWLVVFGAWCTAFCSFGWINSVGTFQNYYEATLLKQYSASEISWIPSLQIFFLFVMGPVVGKIYDSYGPRYLLIVGSFLHVFGLMMASISTTYYQLLLSQGICSAIGVACIFQPAMTCVGGWFNKNRGAAYGTLSSGSSIGGVVFPIMVSRLIQEVGYGWAMRISAFLILFLLILANLTVRSLHKPSPQILTKADLLKPFHEIGMLAVIGGNCLITFGLFIPITYLVVEAISLGMSPSLAQYLLAMLNAASLFGRIFSGIISDKIGRYNVFVIVCTCTGALVLALWIPVSNNAGTIMFAILFGFFSGAYVSLGPALIAQISPPREIGFRTGLLFLFASVPGLTNGPIAGAILASENGSYTGMKIFSGIMVLVGTSCVLIARIYQTGWKLRAKF</sequence>
<comment type="caution">
    <text evidence="10">The sequence shown here is derived from an EMBL/GenBank/DDBJ whole genome shotgun (WGS) entry which is preliminary data.</text>
</comment>
<protein>
    <recommendedName>
        <fullName evidence="9">Major facilitator superfamily (MFS) profile domain-containing protein</fullName>
    </recommendedName>
</protein>
<keyword evidence="3" id="KW-0813">Transport</keyword>
<dbReference type="Gene3D" id="1.20.1250.20">
    <property type="entry name" value="MFS general substrate transporter like domains"/>
    <property type="match status" value="2"/>
</dbReference>
<name>A0A3D8RCT0_9HELO</name>
<evidence type="ECO:0000256" key="5">
    <source>
        <dbReference type="ARBA" id="ARBA00022989"/>
    </source>
</evidence>
<dbReference type="Proteomes" id="UP000256328">
    <property type="component" value="Unassembled WGS sequence"/>
</dbReference>
<dbReference type="InterPro" id="IPR020846">
    <property type="entry name" value="MFS_dom"/>
</dbReference>
<dbReference type="GO" id="GO:0022857">
    <property type="term" value="F:transmembrane transporter activity"/>
    <property type="evidence" value="ECO:0007669"/>
    <property type="project" value="InterPro"/>
</dbReference>
<gene>
    <name evidence="10" type="ORF">BP5796_07790</name>
</gene>
<evidence type="ECO:0000256" key="3">
    <source>
        <dbReference type="ARBA" id="ARBA00022448"/>
    </source>
</evidence>
<feature type="transmembrane region" description="Helical" evidence="8">
    <location>
        <begin position="292"/>
        <end position="311"/>
    </location>
</feature>
<evidence type="ECO:0000256" key="7">
    <source>
        <dbReference type="SAM" id="MobiDB-lite"/>
    </source>
</evidence>
<feature type="transmembrane region" description="Helical" evidence="8">
    <location>
        <begin position="417"/>
        <end position="436"/>
    </location>
</feature>
<feature type="transmembrane region" description="Helical" evidence="8">
    <location>
        <begin position="348"/>
        <end position="371"/>
    </location>
</feature>
<evidence type="ECO:0000259" key="9">
    <source>
        <dbReference type="PROSITE" id="PS50850"/>
    </source>
</evidence>